<evidence type="ECO:0000313" key="2">
    <source>
        <dbReference type="EMBL" id="WIM98468.1"/>
    </source>
</evidence>
<keyword evidence="1" id="KW-0472">Membrane</keyword>
<dbReference type="EMBL" id="CP126980">
    <property type="protein sequence ID" value="WIM98468.1"/>
    <property type="molecule type" value="Genomic_DNA"/>
</dbReference>
<dbReference type="RefSeq" id="WP_284919850.1">
    <property type="nucleotide sequence ID" value="NZ_CP126980.1"/>
</dbReference>
<reference evidence="2 3" key="1">
    <citation type="submission" date="2023-06" db="EMBL/GenBank/DDBJ databases">
        <authorList>
            <person name="Yushchuk O."/>
            <person name="Binda E."/>
            <person name="Ruckert-Reed C."/>
            <person name="Fedorenko V."/>
            <person name="Kalinowski J."/>
            <person name="Marinelli F."/>
        </authorList>
    </citation>
    <scope>NUCLEOTIDE SEQUENCE [LARGE SCALE GENOMIC DNA]</scope>
    <source>
        <strain evidence="2 3">NRRL 3884</strain>
    </source>
</reference>
<name>A0ABY8WLE2_9ACTN</name>
<feature type="transmembrane region" description="Helical" evidence="1">
    <location>
        <begin position="12"/>
        <end position="29"/>
    </location>
</feature>
<feature type="transmembrane region" description="Helical" evidence="1">
    <location>
        <begin position="112"/>
        <end position="133"/>
    </location>
</feature>
<dbReference type="Pfam" id="PF10825">
    <property type="entry name" value="DUF2752"/>
    <property type="match status" value="1"/>
</dbReference>
<proteinExistence type="predicted"/>
<dbReference type="Proteomes" id="UP001240150">
    <property type="component" value="Chromosome"/>
</dbReference>
<keyword evidence="1" id="KW-1133">Transmembrane helix</keyword>
<keyword evidence="1" id="KW-0812">Transmembrane</keyword>
<feature type="transmembrane region" description="Helical" evidence="1">
    <location>
        <begin position="74"/>
        <end position="92"/>
    </location>
</feature>
<evidence type="ECO:0000313" key="3">
    <source>
        <dbReference type="Proteomes" id="UP001240150"/>
    </source>
</evidence>
<dbReference type="InterPro" id="IPR021215">
    <property type="entry name" value="DUF2752"/>
</dbReference>
<protein>
    <submittedName>
        <fullName evidence="2">DUF2752 domain-containing protein</fullName>
    </submittedName>
</protein>
<evidence type="ECO:0000256" key="1">
    <source>
        <dbReference type="SAM" id="Phobius"/>
    </source>
</evidence>
<feature type="transmembrane region" description="Helical" evidence="1">
    <location>
        <begin position="41"/>
        <end position="62"/>
    </location>
</feature>
<gene>
    <name evidence="2" type="ORF">ACTOB_002069</name>
</gene>
<accession>A0ABY8WLE2</accession>
<sequence>MPLRNFSVPERIGGFGVLAAGLAVVWPAVTTSSGVGLPCPLRTLTGVPCPACGLTTAAVALVRGQAAAAFHANPVIFGLAALAVAVGPLVAFRAAGVLAPPRPLSSAGRRRMGWWAGLLATASWLFQLHRLGVSWA</sequence>
<organism evidence="2 3">
    <name type="scientific">Actinoplanes oblitus</name>
    <dbReference type="NCBI Taxonomy" id="3040509"/>
    <lineage>
        <taxon>Bacteria</taxon>
        <taxon>Bacillati</taxon>
        <taxon>Actinomycetota</taxon>
        <taxon>Actinomycetes</taxon>
        <taxon>Micromonosporales</taxon>
        <taxon>Micromonosporaceae</taxon>
        <taxon>Actinoplanes</taxon>
    </lineage>
</organism>
<keyword evidence="3" id="KW-1185">Reference proteome</keyword>